<protein>
    <submittedName>
        <fullName evidence="3">Uncharacterized protein</fullName>
    </submittedName>
</protein>
<dbReference type="AlphaFoldDB" id="A0A833RUW5"/>
<evidence type="ECO:0000256" key="1">
    <source>
        <dbReference type="SAM" id="MobiDB-lite"/>
    </source>
</evidence>
<feature type="compositionally biased region" description="Polar residues" evidence="1">
    <location>
        <begin position="346"/>
        <end position="358"/>
    </location>
</feature>
<dbReference type="EMBL" id="WNWW01001763">
    <property type="protein sequence ID" value="KAF3419780.1"/>
    <property type="molecule type" value="Genomic_DNA"/>
</dbReference>
<feature type="compositionally biased region" description="Basic and acidic residues" evidence="1">
    <location>
        <begin position="412"/>
        <end position="432"/>
    </location>
</feature>
<evidence type="ECO:0000256" key="2">
    <source>
        <dbReference type="SAM" id="Phobius"/>
    </source>
</evidence>
<evidence type="ECO:0000313" key="4">
    <source>
        <dbReference type="Proteomes" id="UP000655588"/>
    </source>
</evidence>
<accession>A0A833RUW5</accession>
<feature type="non-terminal residue" evidence="3">
    <location>
        <position position="534"/>
    </location>
</feature>
<evidence type="ECO:0000313" key="3">
    <source>
        <dbReference type="EMBL" id="KAF3419780.1"/>
    </source>
</evidence>
<gene>
    <name evidence="3" type="ORF">E2986_07868</name>
</gene>
<proteinExistence type="predicted"/>
<comment type="caution">
    <text evidence="3">The sequence shown here is derived from an EMBL/GenBank/DDBJ whole genome shotgun (WGS) entry which is preliminary data.</text>
</comment>
<keyword evidence="4" id="KW-1185">Reference proteome</keyword>
<feature type="compositionally biased region" description="Low complexity" evidence="1">
    <location>
        <begin position="313"/>
        <end position="326"/>
    </location>
</feature>
<feature type="transmembrane region" description="Helical" evidence="2">
    <location>
        <begin position="162"/>
        <end position="185"/>
    </location>
</feature>
<dbReference type="Proteomes" id="UP000655588">
    <property type="component" value="Unassembled WGS sequence"/>
</dbReference>
<keyword evidence="2" id="KW-0812">Transmembrane</keyword>
<organism evidence="3 4">
    <name type="scientific">Frieseomelitta varia</name>
    <dbReference type="NCBI Taxonomy" id="561572"/>
    <lineage>
        <taxon>Eukaryota</taxon>
        <taxon>Metazoa</taxon>
        <taxon>Ecdysozoa</taxon>
        <taxon>Arthropoda</taxon>
        <taxon>Hexapoda</taxon>
        <taxon>Insecta</taxon>
        <taxon>Pterygota</taxon>
        <taxon>Neoptera</taxon>
        <taxon>Endopterygota</taxon>
        <taxon>Hymenoptera</taxon>
        <taxon>Apocrita</taxon>
        <taxon>Aculeata</taxon>
        <taxon>Apoidea</taxon>
        <taxon>Anthophila</taxon>
        <taxon>Apidae</taxon>
        <taxon>Frieseomelitta</taxon>
    </lineage>
</organism>
<feature type="compositionally biased region" description="Polar residues" evidence="1">
    <location>
        <begin position="465"/>
        <end position="475"/>
    </location>
</feature>
<feature type="region of interest" description="Disordered" evidence="1">
    <location>
        <begin position="305"/>
        <end position="475"/>
    </location>
</feature>
<feature type="compositionally biased region" description="Low complexity" evidence="1">
    <location>
        <begin position="450"/>
        <end position="464"/>
    </location>
</feature>
<name>A0A833RUW5_9HYME</name>
<keyword evidence="2" id="KW-1133">Transmembrane helix</keyword>
<feature type="compositionally biased region" description="Polar residues" evidence="1">
    <location>
        <begin position="433"/>
        <end position="445"/>
    </location>
</feature>
<keyword evidence="2" id="KW-0472">Membrane</keyword>
<sequence>DVDLGGPGGGWNESSNSVSARSSSVGASLVKGGLGGIGCSPENQTHGNGGFGGGGGGCLTGGGGGGYIGGNTGHKELGNGEGGYSYATNKLTHVHFQPAINHGPGEVYIIPAISGCGCDFRCVSLDRHLSETKCLCPPGWFLSNDSISCVMANESKVTHQTYMILLIAASIGLLFAFTAVCLLLYNRYQSRKALLQRRQVMFGNGTELTSLRAVSDTMMTEFNPNYEFAGNLYSFKDLPQIPRECITLDPDVIKHPTPNFDILPICEREVSIVRPDPETECINVQSELDACGYMQPRIIDPRSASQRMAQAIAGNNPNARNENFANRTNSNERNNVPPTEIRNPYGPTSDTTEQTVGGNASRDDFNHENDHTEKKHNADSSNRDEKSVHRTSTDIENSGKLKIADNGNNRPTDIECRRSSTAEVTDVDKRNGNESVTTTDTNSDSLIVASSDTPPDTTNSSPNTRTCSPSHAGLNTNATNVNGMLKKNALKAALSLDPSALCRGTIPYEKIAFSPPPQRSSTPGSMEIKKVKFF</sequence>
<feature type="compositionally biased region" description="Polar residues" evidence="1">
    <location>
        <begin position="327"/>
        <end position="337"/>
    </location>
</feature>
<feature type="compositionally biased region" description="Basic and acidic residues" evidence="1">
    <location>
        <begin position="361"/>
        <end position="403"/>
    </location>
</feature>
<reference evidence="3" key="1">
    <citation type="submission" date="2019-11" db="EMBL/GenBank/DDBJ databases">
        <title>The nuclear and mitochondrial genomes of Frieseomelitta varia - a highly eusocial stingless bee (Meliponini) with a permanently sterile worker caste.</title>
        <authorList>
            <person name="Freitas F.C.P."/>
            <person name="Lourenco A.P."/>
            <person name="Nunes F.M.F."/>
            <person name="Paschoal A.R."/>
            <person name="Abreu F.C.P."/>
            <person name="Barbin F.O."/>
            <person name="Bataglia L."/>
            <person name="Cardoso-Junior C.A.M."/>
            <person name="Cervoni M.S."/>
            <person name="Silva S.R."/>
            <person name="Dalarmi F."/>
            <person name="Del Lama M.A."/>
            <person name="Depintor T.S."/>
            <person name="Ferreira K.M."/>
            <person name="Goria P.S."/>
            <person name="Jaskot M.C."/>
            <person name="Lago D.C."/>
            <person name="Luna-Lucena D."/>
            <person name="Moda L.M."/>
            <person name="Nascimento L."/>
            <person name="Pedrino M."/>
            <person name="Rabico F.O."/>
            <person name="Sanches F.C."/>
            <person name="Santos D.E."/>
            <person name="Santos C.G."/>
            <person name="Vieira J."/>
            <person name="Lopes T.F."/>
            <person name="Barchuk A.R."/>
            <person name="Hartfelder K."/>
            <person name="Simoes Z.L.P."/>
            <person name="Bitondi M.M.G."/>
            <person name="Pinheiro D.G."/>
        </authorList>
    </citation>
    <scope>NUCLEOTIDE SEQUENCE</scope>
    <source>
        <strain evidence="3">USP_RPSP 00005682</strain>
        <tissue evidence="3">Whole individual</tissue>
    </source>
</reference>